<sequence>MSSRERNGLNRFKKVCMVTLLAAGMLMGVAGGAKAIDFKAKGEWLVGFGVGEGVLTKNTRDTDGAKSKTNTEDQFGASQRIRLQLDAVASEALSGTVYFEIGDQHWGKSGDGAALGADGNNQVKVKNAYIDWLIPQTDARVRMGLQAAALPNVAGGSAIMDCDVAALTANYKFNENVGLTFMWARPVNDNFNGAFVDGNGNSSTEKTNYLDNLDLFMLSMPLSFDGVEVTPWTMYGMRGKNSLRGLDDETYGSPWETSDGKLGLTIPGTNPGFNYANGLNPLNSSSTNKQYGSVFWAGLPVAITMFDPLNIEFDINYGYSEAMGRYDVLKRGVDSVRASTERQGWLAKALVEYKLDWGVPGIFGWYASGDDGNVKNGSERMPSIAGAGNFTSFIGDGNLSWSPVANGCDWSMSYTGTWGIGAQLKDMSFIENVSHTFRLAYWGGTNATSMVKYMKDASSWQAGYGGDGPYLTTNDGLLEFNLVNTWQAYENLSVNLELGYVANMIDKDTWKKASYNNGAGNGSFDKQDAWKAQVVFQYSF</sequence>
<dbReference type="NCBIfam" id="NF033939">
    <property type="entry name" value="DESULF_POR1"/>
    <property type="match status" value="1"/>
</dbReference>
<dbReference type="EMBL" id="FLUP01000001">
    <property type="protein sequence ID" value="SBV97102.1"/>
    <property type="molecule type" value="Genomic_DNA"/>
</dbReference>
<evidence type="ECO:0000313" key="2">
    <source>
        <dbReference type="EMBL" id="SBV97102.1"/>
    </source>
</evidence>
<organism evidence="2">
    <name type="scientific">uncultured Desulfovibrio sp</name>
    <dbReference type="NCBI Taxonomy" id="167968"/>
    <lineage>
        <taxon>Bacteria</taxon>
        <taxon>Pseudomonadati</taxon>
        <taxon>Thermodesulfobacteriota</taxon>
        <taxon>Desulfovibrionia</taxon>
        <taxon>Desulfovibrionales</taxon>
        <taxon>Desulfovibrionaceae</taxon>
        <taxon>Desulfovibrio</taxon>
        <taxon>environmental samples</taxon>
    </lineage>
</organism>
<dbReference type="InterPro" id="IPR059232">
    <property type="entry name" value="Porin_put"/>
</dbReference>
<feature type="signal peptide" evidence="1">
    <location>
        <begin position="1"/>
        <end position="35"/>
    </location>
</feature>
<dbReference type="AlphaFoldDB" id="A0A212JCH7"/>
<evidence type="ECO:0008006" key="3">
    <source>
        <dbReference type="Google" id="ProtNLM"/>
    </source>
</evidence>
<proteinExistence type="predicted"/>
<name>A0A212JCH7_9BACT</name>
<protein>
    <recommendedName>
        <fullName evidence="3">Porin</fullName>
    </recommendedName>
</protein>
<accession>A0A212JCH7</accession>
<dbReference type="RefSeq" id="WP_227118580.1">
    <property type="nucleotide sequence ID" value="NZ_LT598928.1"/>
</dbReference>
<reference evidence="2" key="1">
    <citation type="submission" date="2016-04" db="EMBL/GenBank/DDBJ databases">
        <authorList>
            <person name="Evans L.H."/>
            <person name="Alamgir A."/>
            <person name="Owens N."/>
            <person name="Weber N.D."/>
            <person name="Virtaneva K."/>
            <person name="Barbian K."/>
            <person name="Babar A."/>
            <person name="Rosenke K."/>
        </authorList>
    </citation>
    <scope>NUCLEOTIDE SEQUENCE</scope>
    <source>
        <strain evidence="2">92-2</strain>
    </source>
</reference>
<feature type="chain" id="PRO_5013075287" description="Porin" evidence="1">
    <location>
        <begin position="36"/>
        <end position="540"/>
    </location>
</feature>
<keyword evidence="1" id="KW-0732">Signal</keyword>
<evidence type="ECO:0000256" key="1">
    <source>
        <dbReference type="SAM" id="SignalP"/>
    </source>
</evidence>
<gene>
    <name evidence="2" type="ORF">KM92DES2_10881</name>
</gene>